<evidence type="ECO:0000256" key="8">
    <source>
        <dbReference type="ARBA" id="ARBA00023264"/>
    </source>
</evidence>
<dbReference type="STRING" id="768710.DesyoDRAFT_1027"/>
<evidence type="ECO:0000256" key="14">
    <source>
        <dbReference type="PIRSR" id="PIRSR000114-1"/>
    </source>
</evidence>
<feature type="binding site" evidence="13">
    <location>
        <position position="249"/>
    </location>
    <ligand>
        <name>sn-glycerol 3-phosphate</name>
        <dbReference type="ChEBI" id="CHEBI:57597"/>
    </ligand>
</feature>
<dbReference type="NCBIfam" id="NF000942">
    <property type="entry name" value="PRK00094.1-4"/>
    <property type="match status" value="1"/>
</dbReference>
<gene>
    <name evidence="13" type="primary">gpsA</name>
    <name evidence="20" type="ORF">DesyoDRAFT_1027</name>
</gene>
<dbReference type="PRINTS" id="PR00077">
    <property type="entry name" value="GPDHDRGNASE"/>
</dbReference>
<dbReference type="NCBIfam" id="NF000941">
    <property type="entry name" value="PRK00094.1-3"/>
    <property type="match status" value="1"/>
</dbReference>
<evidence type="ECO:0000259" key="18">
    <source>
        <dbReference type="Pfam" id="PF01210"/>
    </source>
</evidence>
<dbReference type="InterPro" id="IPR006109">
    <property type="entry name" value="G3P_DH_NAD-dep_C"/>
</dbReference>
<dbReference type="EC" id="1.1.1.94" evidence="10 13"/>
<comment type="subcellular location">
    <subcellularLocation>
        <location evidence="13">Cytoplasm</location>
    </subcellularLocation>
</comment>
<keyword evidence="21" id="KW-1185">Reference proteome</keyword>
<evidence type="ECO:0000259" key="19">
    <source>
        <dbReference type="Pfam" id="PF07479"/>
    </source>
</evidence>
<evidence type="ECO:0000256" key="3">
    <source>
        <dbReference type="ARBA" id="ARBA00022857"/>
    </source>
</evidence>
<feature type="binding site" evidence="13">
    <location>
        <position position="250"/>
    </location>
    <ligand>
        <name>NADPH</name>
        <dbReference type="ChEBI" id="CHEBI:57783"/>
    </ligand>
</feature>
<reference evidence="20 21" key="1">
    <citation type="submission" date="2011-11" db="EMBL/GenBank/DDBJ databases">
        <title>The Noncontiguous Finished genome of Desulfosporosinus youngiae DSM 17734.</title>
        <authorList>
            <consortium name="US DOE Joint Genome Institute (JGI-PGF)"/>
            <person name="Lucas S."/>
            <person name="Han J."/>
            <person name="Lapidus A."/>
            <person name="Cheng J.-F."/>
            <person name="Goodwin L."/>
            <person name="Pitluck S."/>
            <person name="Peters L."/>
            <person name="Ovchinnikova G."/>
            <person name="Lu M."/>
            <person name="Land M.L."/>
            <person name="Hauser L."/>
            <person name="Pester M."/>
            <person name="Spring S."/>
            <person name="Ollivier B."/>
            <person name="Rattei T."/>
            <person name="Klenk H.-P."/>
            <person name="Wagner M."/>
            <person name="Loy A."/>
            <person name="Woyke T.J."/>
        </authorList>
    </citation>
    <scope>NUCLEOTIDE SEQUENCE [LARGE SCALE GENOMIC DNA]</scope>
    <source>
        <strain evidence="20 21">DSM 17734</strain>
    </source>
</reference>
<evidence type="ECO:0000256" key="7">
    <source>
        <dbReference type="ARBA" id="ARBA00023209"/>
    </source>
</evidence>
<feature type="binding site" evidence="16">
    <location>
        <begin position="8"/>
        <end position="13"/>
    </location>
    <ligand>
        <name>NAD(+)</name>
        <dbReference type="ChEBI" id="CHEBI:57540"/>
    </ligand>
</feature>
<feature type="binding site" evidence="16">
    <location>
        <position position="136"/>
    </location>
    <ligand>
        <name>NAD(+)</name>
        <dbReference type="ChEBI" id="CHEBI:57540"/>
    </ligand>
</feature>
<feature type="binding site" evidence="13">
    <location>
        <position position="251"/>
    </location>
    <ligand>
        <name>sn-glycerol 3-phosphate</name>
        <dbReference type="ChEBI" id="CHEBI:57597"/>
    </ligand>
</feature>
<evidence type="ECO:0000256" key="13">
    <source>
        <dbReference type="HAMAP-Rule" id="MF_00394"/>
    </source>
</evidence>
<evidence type="ECO:0000256" key="15">
    <source>
        <dbReference type="PIRSR" id="PIRSR000114-2"/>
    </source>
</evidence>
<evidence type="ECO:0000256" key="10">
    <source>
        <dbReference type="ARBA" id="ARBA00066687"/>
    </source>
</evidence>
<feature type="binding site" evidence="16">
    <location>
        <position position="250"/>
    </location>
    <ligand>
        <name>NAD(+)</name>
        <dbReference type="ChEBI" id="CHEBI:57540"/>
    </ligand>
</feature>
<dbReference type="GO" id="GO:0046168">
    <property type="term" value="P:glycerol-3-phosphate catabolic process"/>
    <property type="evidence" value="ECO:0007669"/>
    <property type="project" value="InterPro"/>
</dbReference>
<comment type="catalytic activity">
    <reaction evidence="13">
        <text>sn-glycerol 3-phosphate + NAD(+) = dihydroxyacetone phosphate + NADH + H(+)</text>
        <dbReference type="Rhea" id="RHEA:11092"/>
        <dbReference type="ChEBI" id="CHEBI:15378"/>
        <dbReference type="ChEBI" id="CHEBI:57540"/>
        <dbReference type="ChEBI" id="CHEBI:57597"/>
        <dbReference type="ChEBI" id="CHEBI:57642"/>
        <dbReference type="ChEBI" id="CHEBI:57945"/>
        <dbReference type="EC" id="1.1.1.94"/>
    </reaction>
</comment>
<dbReference type="GO" id="GO:0008654">
    <property type="term" value="P:phospholipid biosynthetic process"/>
    <property type="evidence" value="ECO:0007669"/>
    <property type="project" value="UniProtKB-KW"/>
</dbReference>
<comment type="similarity">
    <text evidence="1 13 17">Belongs to the NAD-dependent glycerol-3-phosphate dehydrogenase family.</text>
</comment>
<dbReference type="GO" id="GO:0141152">
    <property type="term" value="F:glycerol-3-phosphate dehydrogenase (NAD+) activity"/>
    <property type="evidence" value="ECO:0007669"/>
    <property type="project" value="RHEA"/>
</dbReference>
<dbReference type="HOGENOM" id="CLU_033449_0_2_9"/>
<dbReference type="FunFam" id="3.40.50.720:FF:000019">
    <property type="entry name" value="Glycerol-3-phosphate dehydrogenase [NAD(P)+]"/>
    <property type="match status" value="1"/>
</dbReference>
<dbReference type="GO" id="GO:0046167">
    <property type="term" value="P:glycerol-3-phosphate biosynthetic process"/>
    <property type="evidence" value="ECO:0007669"/>
    <property type="project" value="UniProtKB-UniRule"/>
</dbReference>
<dbReference type="InterPro" id="IPR013328">
    <property type="entry name" value="6PGD_dom2"/>
</dbReference>
<feature type="binding site" evidence="13">
    <location>
        <position position="12"/>
    </location>
    <ligand>
        <name>NADPH</name>
        <dbReference type="ChEBI" id="CHEBI:57783"/>
    </ligand>
</feature>
<evidence type="ECO:0000256" key="4">
    <source>
        <dbReference type="ARBA" id="ARBA00023002"/>
    </source>
</evidence>
<dbReference type="NCBIfam" id="NF000940">
    <property type="entry name" value="PRK00094.1-2"/>
    <property type="match status" value="1"/>
</dbReference>
<feature type="binding site" evidence="15">
    <location>
        <begin position="250"/>
        <end position="251"/>
    </location>
    <ligand>
        <name>substrate</name>
    </ligand>
</feature>
<keyword evidence="13" id="KW-0963">Cytoplasm</keyword>
<feature type="binding site" evidence="13">
    <location>
        <position position="104"/>
    </location>
    <ligand>
        <name>sn-glycerol 3-phosphate</name>
        <dbReference type="ChEBI" id="CHEBI:57597"/>
    </ligand>
</feature>
<dbReference type="PANTHER" id="PTHR11728:SF1">
    <property type="entry name" value="GLYCEROL-3-PHOSPHATE DEHYDROGENASE [NAD(+)] 2, CHLOROPLASTIC"/>
    <property type="match status" value="1"/>
</dbReference>
<keyword evidence="13" id="KW-0547">Nucleotide-binding</keyword>
<dbReference type="InterPro" id="IPR006168">
    <property type="entry name" value="G3P_DH_NAD-dep"/>
</dbReference>
<evidence type="ECO:0000256" key="9">
    <source>
        <dbReference type="ARBA" id="ARBA00052716"/>
    </source>
</evidence>
<feature type="binding site" evidence="13">
    <location>
        <position position="136"/>
    </location>
    <ligand>
        <name>NADPH</name>
        <dbReference type="ChEBI" id="CHEBI:57783"/>
    </ligand>
</feature>
<keyword evidence="5 13" id="KW-0520">NAD</keyword>
<organism evidence="20 21">
    <name type="scientific">Desulfosporosinus youngiae DSM 17734</name>
    <dbReference type="NCBI Taxonomy" id="768710"/>
    <lineage>
        <taxon>Bacteria</taxon>
        <taxon>Bacillati</taxon>
        <taxon>Bacillota</taxon>
        <taxon>Clostridia</taxon>
        <taxon>Eubacteriales</taxon>
        <taxon>Desulfitobacteriaceae</taxon>
        <taxon>Desulfosporosinus</taxon>
    </lineage>
</organism>
<feature type="binding site" evidence="13">
    <location>
        <position position="186"/>
    </location>
    <ligand>
        <name>sn-glycerol 3-phosphate</name>
        <dbReference type="ChEBI" id="CHEBI:57597"/>
    </ligand>
</feature>
<dbReference type="AlphaFoldDB" id="H5Y201"/>
<evidence type="ECO:0000256" key="12">
    <source>
        <dbReference type="ARBA" id="ARBA00080511"/>
    </source>
</evidence>
<evidence type="ECO:0000256" key="2">
    <source>
        <dbReference type="ARBA" id="ARBA00022516"/>
    </source>
</evidence>
<dbReference type="PROSITE" id="PS00957">
    <property type="entry name" value="NAD_G3PDH"/>
    <property type="match status" value="1"/>
</dbReference>
<comment type="catalytic activity">
    <reaction evidence="9">
        <text>sn-glycerol 3-phosphate + NADP(+) = dihydroxyacetone phosphate + NADPH + H(+)</text>
        <dbReference type="Rhea" id="RHEA:11096"/>
        <dbReference type="ChEBI" id="CHEBI:15378"/>
        <dbReference type="ChEBI" id="CHEBI:57597"/>
        <dbReference type="ChEBI" id="CHEBI:57642"/>
        <dbReference type="ChEBI" id="CHEBI:57783"/>
        <dbReference type="ChEBI" id="CHEBI:58349"/>
        <dbReference type="EC" id="1.1.1.94"/>
    </reaction>
    <physiologicalReaction direction="right-to-left" evidence="9">
        <dbReference type="Rhea" id="RHEA:11098"/>
    </physiologicalReaction>
</comment>
<evidence type="ECO:0000256" key="6">
    <source>
        <dbReference type="ARBA" id="ARBA00023098"/>
    </source>
</evidence>
<feature type="binding site" evidence="13">
    <location>
        <position position="32"/>
    </location>
    <ligand>
        <name>NADPH</name>
        <dbReference type="ChEBI" id="CHEBI:57783"/>
    </ligand>
</feature>
<evidence type="ECO:0000256" key="11">
    <source>
        <dbReference type="ARBA" id="ARBA00069372"/>
    </source>
</evidence>
<dbReference type="GO" id="GO:0005829">
    <property type="term" value="C:cytosol"/>
    <property type="evidence" value="ECO:0007669"/>
    <property type="project" value="TreeGrafter"/>
</dbReference>
<dbReference type="Pfam" id="PF01210">
    <property type="entry name" value="NAD_Gly3P_dh_N"/>
    <property type="match status" value="1"/>
</dbReference>
<feature type="binding site" evidence="13">
    <location>
        <position position="49"/>
    </location>
    <ligand>
        <name>NADPH</name>
        <dbReference type="ChEBI" id="CHEBI:57783"/>
    </ligand>
</feature>
<keyword evidence="6 13" id="KW-0443">Lipid metabolism</keyword>
<accession>H5Y201</accession>
<keyword evidence="7 13" id="KW-0594">Phospholipid biosynthesis</keyword>
<feature type="binding site" evidence="13">
    <location>
        <position position="11"/>
    </location>
    <ligand>
        <name>NADPH</name>
        <dbReference type="ChEBI" id="CHEBI:57783"/>
    </ligand>
</feature>
<proteinExistence type="inferred from homology"/>
<dbReference type="PIRSF" id="PIRSF000114">
    <property type="entry name" value="Glycerol-3-P_dh"/>
    <property type="match status" value="1"/>
</dbReference>
<evidence type="ECO:0000256" key="5">
    <source>
        <dbReference type="ARBA" id="ARBA00023027"/>
    </source>
</evidence>
<dbReference type="HAMAP" id="MF_00394">
    <property type="entry name" value="NAD_Glyc3P_dehydrog"/>
    <property type="match status" value="1"/>
</dbReference>
<dbReference type="Pfam" id="PF07479">
    <property type="entry name" value="NAD_Gly3P_dh_C"/>
    <property type="match status" value="1"/>
</dbReference>
<feature type="domain" description="Glycerol-3-phosphate dehydrogenase NAD-dependent N-terminal" evidence="18">
    <location>
        <begin position="3"/>
        <end position="152"/>
    </location>
</feature>
<evidence type="ECO:0000256" key="17">
    <source>
        <dbReference type="RuleBase" id="RU000437"/>
    </source>
</evidence>
<comment type="pathway">
    <text evidence="13">Membrane lipid metabolism; glycerophospholipid metabolism.</text>
</comment>
<feature type="binding site" evidence="13">
    <location>
        <position position="250"/>
    </location>
    <ligand>
        <name>sn-glycerol 3-phosphate</name>
        <dbReference type="ChEBI" id="CHEBI:57597"/>
    </ligand>
</feature>
<dbReference type="SUPFAM" id="SSF48179">
    <property type="entry name" value="6-phosphogluconate dehydrogenase C-terminal domain-like"/>
    <property type="match status" value="1"/>
</dbReference>
<sequence length="337" mass="36028">MSKVAVYGAGSWGSALAVLLAKAGHQVALIGRHEAEMEQMKKHRENAHYLPGVVLPPGLLPTTDLNLLNTELVVFCVPSHSVREAARLVRPYLREGCIVVNTAKGMEEGTYLRLSEVLTEELPQNPVAVLSGPSHAEEVGRDMPTTVVVASEVGTAQTVQDMMMTPKFRVYTNPDVIGVELGGALKNVIALCTGIAEGLGFGDNTKAALMTRGLAEIARLGVALGGNPLTFAGLSGVGDLIVTCTSLHSRNRRAGVALGQGKPLETVLEEVGMVVEGVRATRIAYHLGIKNNIPMPITEQAYKVLFEGADPKIAVADLMLRGKRHELEEVVEMSWLK</sequence>
<dbReference type="InterPro" id="IPR008927">
    <property type="entry name" value="6-PGluconate_DH-like_C_sf"/>
</dbReference>
<dbReference type="GO" id="GO:0005975">
    <property type="term" value="P:carbohydrate metabolic process"/>
    <property type="evidence" value="ECO:0007669"/>
    <property type="project" value="InterPro"/>
</dbReference>
<dbReference type="GO" id="GO:0051287">
    <property type="term" value="F:NAD binding"/>
    <property type="evidence" value="ECO:0007669"/>
    <property type="project" value="InterPro"/>
</dbReference>
<feature type="domain" description="Glycerol-3-phosphate dehydrogenase NAD-dependent C-terminal" evidence="19">
    <location>
        <begin position="175"/>
        <end position="315"/>
    </location>
</feature>
<keyword evidence="8 13" id="KW-1208">Phospholipid metabolism</keyword>
<evidence type="ECO:0000313" key="21">
    <source>
        <dbReference type="Proteomes" id="UP000005104"/>
    </source>
</evidence>
<dbReference type="Gene3D" id="3.40.50.720">
    <property type="entry name" value="NAD(P)-binding Rossmann-like Domain"/>
    <property type="match status" value="1"/>
</dbReference>
<keyword evidence="4 13" id="KW-0560">Oxidoreductase</keyword>
<dbReference type="PANTHER" id="PTHR11728">
    <property type="entry name" value="GLYCEROL-3-PHOSPHATE DEHYDROGENASE"/>
    <property type="match status" value="1"/>
</dbReference>
<dbReference type="Proteomes" id="UP000005104">
    <property type="component" value="Chromosome"/>
</dbReference>
<dbReference type="FunFam" id="1.10.1040.10:FF:000001">
    <property type="entry name" value="Glycerol-3-phosphate dehydrogenase [NAD(P)+]"/>
    <property type="match status" value="1"/>
</dbReference>
<feature type="binding site" evidence="13">
    <location>
        <position position="132"/>
    </location>
    <ligand>
        <name>sn-glycerol 3-phosphate</name>
        <dbReference type="ChEBI" id="CHEBI:57597"/>
    </ligand>
</feature>
<dbReference type="InterPro" id="IPR011128">
    <property type="entry name" value="G3P_DH_NAD-dep_N"/>
</dbReference>
<feature type="binding site" evidence="13">
    <location>
        <position position="239"/>
    </location>
    <ligand>
        <name>sn-glycerol 3-phosphate</name>
        <dbReference type="ChEBI" id="CHEBI:57597"/>
    </ligand>
</feature>
<dbReference type="RefSeq" id="WP_007780261.1">
    <property type="nucleotide sequence ID" value="NZ_CM001441.1"/>
</dbReference>
<evidence type="ECO:0000256" key="16">
    <source>
        <dbReference type="PIRSR" id="PIRSR000114-3"/>
    </source>
</evidence>
<feature type="binding site" evidence="13">
    <location>
        <position position="276"/>
    </location>
    <ligand>
        <name>NADPH</name>
        <dbReference type="ChEBI" id="CHEBI:57783"/>
    </ligand>
</feature>
<feature type="binding site" evidence="13">
    <location>
        <position position="134"/>
    </location>
    <ligand>
        <name>sn-glycerol 3-phosphate</name>
        <dbReference type="ChEBI" id="CHEBI:57597"/>
    </ligand>
</feature>
<dbReference type="GO" id="GO:0006650">
    <property type="term" value="P:glycerophospholipid metabolic process"/>
    <property type="evidence" value="ECO:0007669"/>
    <property type="project" value="UniProtKB-UniRule"/>
</dbReference>
<feature type="binding site" evidence="13">
    <location>
        <position position="104"/>
    </location>
    <ligand>
        <name>NADPH</name>
        <dbReference type="ChEBI" id="CHEBI:57783"/>
    </ligand>
</feature>
<dbReference type="GO" id="GO:0141153">
    <property type="term" value="F:glycerol-3-phosphate dehydrogenase (NADP+) activity"/>
    <property type="evidence" value="ECO:0007669"/>
    <property type="project" value="RHEA"/>
</dbReference>
<evidence type="ECO:0000256" key="1">
    <source>
        <dbReference type="ARBA" id="ARBA00011009"/>
    </source>
</evidence>
<dbReference type="Gene3D" id="1.10.1040.10">
    <property type="entry name" value="N-(1-d-carboxylethyl)-l-norvaline Dehydrogenase, domain 2"/>
    <property type="match status" value="1"/>
</dbReference>
<dbReference type="eggNOG" id="COG0240">
    <property type="taxonomic scope" value="Bacteria"/>
</dbReference>
<dbReference type="SUPFAM" id="SSF51735">
    <property type="entry name" value="NAD(P)-binding Rossmann-fold domains"/>
    <property type="match status" value="1"/>
</dbReference>
<evidence type="ECO:0000313" key="20">
    <source>
        <dbReference type="EMBL" id="EHQ88199.1"/>
    </source>
</evidence>
<dbReference type="InterPro" id="IPR036291">
    <property type="entry name" value="NAD(P)-bd_dom_sf"/>
</dbReference>
<dbReference type="EMBL" id="CM001441">
    <property type="protein sequence ID" value="EHQ88199.1"/>
    <property type="molecule type" value="Genomic_DNA"/>
</dbReference>
<feature type="binding site" evidence="13">
    <location>
        <position position="274"/>
    </location>
    <ligand>
        <name>NADPH</name>
        <dbReference type="ChEBI" id="CHEBI:57783"/>
    </ligand>
</feature>
<protein>
    <recommendedName>
        <fullName evidence="11 13">Glycerol-3-phosphate dehydrogenase [NAD(P)+]</fullName>
        <ecNumber evidence="10 13">1.1.1.94</ecNumber>
    </recommendedName>
    <alternativeName>
        <fullName evidence="13">NAD(P)(+)-dependent glycerol-3-phosphate dehydrogenase</fullName>
    </alternativeName>
    <alternativeName>
        <fullName evidence="12 13">NAD(P)H-dependent dihydroxyacetone-phosphate reductase</fullName>
    </alternativeName>
</protein>
<dbReference type="UniPathway" id="UPA00940"/>
<feature type="active site" description="Proton acceptor" evidence="13 14">
    <location>
        <position position="186"/>
    </location>
</feature>
<feature type="binding site" evidence="15">
    <location>
        <position position="104"/>
    </location>
    <ligand>
        <name>substrate</name>
    </ligand>
</feature>
<feature type="binding site" evidence="13">
    <location>
        <position position="33"/>
    </location>
    <ligand>
        <name>NADPH</name>
        <dbReference type="ChEBI" id="CHEBI:57783"/>
    </ligand>
</feature>
<keyword evidence="3 13" id="KW-0521">NADP</keyword>
<name>H5Y201_9FIRM</name>
<comment type="function">
    <text evidence="13">Catalyzes the reduction of the glycolytic intermediate dihydroxyacetone phosphate (DHAP) to sn-glycerol 3-phosphate (G3P), the key precursor for phospholipid synthesis.</text>
</comment>
<keyword evidence="2 13" id="KW-0444">Lipid biosynthesis</keyword>
<dbReference type="OrthoDB" id="9812273at2"/>